<evidence type="ECO:0000313" key="1">
    <source>
        <dbReference type="EMBL" id="MBP1040391.1"/>
    </source>
</evidence>
<proteinExistence type="predicted"/>
<evidence type="ECO:0000313" key="2">
    <source>
        <dbReference type="Proteomes" id="UP000674938"/>
    </source>
</evidence>
<sequence length="197" mass="23122">MIRQEDLDMIKSQWFKDHIATMVDCGDVQVLTWSKPGTLSYYVRYVFDYNKVYITGDIGDFIFKVYDKADLLFMSDLDVGYFSDKLTAREGGKYSFDEAQAKEELLSWYKESELKGVIKREIFKELKAVIEESGGIEAYHHYLAMWIENTEYSEFVDYETFSDYGEVYPIRVLGVLTGLKMAYKQLANSYCFNNLRR</sequence>
<comment type="caution">
    <text evidence="1">The sequence shown here is derived from an EMBL/GenBank/DDBJ whole genome shotgun (WGS) entry which is preliminary data.</text>
</comment>
<gene>
    <name evidence="1" type="ORF">I6N95_05120</name>
</gene>
<dbReference type="Proteomes" id="UP000674938">
    <property type="component" value="Unassembled WGS sequence"/>
</dbReference>
<keyword evidence="2" id="KW-1185">Reference proteome</keyword>
<reference evidence="1" key="1">
    <citation type="submission" date="2020-12" db="EMBL/GenBank/DDBJ databases">
        <title>Vagococcus allomyrinae sp. nov. and Enterococcus lavae sp. nov., isolated from the larvae of Allomyrina dichotoma.</title>
        <authorList>
            <person name="Lee S.D."/>
        </authorList>
    </citation>
    <scope>NUCLEOTIDE SEQUENCE</scope>
    <source>
        <strain evidence="1">BWB3-3</strain>
    </source>
</reference>
<protein>
    <submittedName>
        <fullName evidence="1">Uncharacterized protein</fullName>
    </submittedName>
</protein>
<organism evidence="1 2">
    <name type="scientific">Vagococcus allomyrinae</name>
    <dbReference type="NCBI Taxonomy" id="2794353"/>
    <lineage>
        <taxon>Bacteria</taxon>
        <taxon>Bacillati</taxon>
        <taxon>Bacillota</taxon>
        <taxon>Bacilli</taxon>
        <taxon>Lactobacillales</taxon>
        <taxon>Enterococcaceae</taxon>
        <taxon>Vagococcus</taxon>
    </lineage>
</organism>
<accession>A0A940SUT9</accession>
<dbReference type="EMBL" id="JAEEGA010000002">
    <property type="protein sequence ID" value="MBP1040391.1"/>
    <property type="molecule type" value="Genomic_DNA"/>
</dbReference>
<dbReference type="RefSeq" id="WP_209525289.1">
    <property type="nucleotide sequence ID" value="NZ_JAEEGA010000002.1"/>
</dbReference>
<dbReference type="AlphaFoldDB" id="A0A940SUT9"/>
<name>A0A940SUT9_9ENTE</name>